<dbReference type="AlphaFoldDB" id="A0A968KVB7"/>
<dbReference type="Pfam" id="PF01928">
    <property type="entry name" value="CYTH"/>
    <property type="match status" value="1"/>
</dbReference>
<dbReference type="NCBIfam" id="TIGR00318">
    <property type="entry name" value="cyaB"/>
    <property type="match status" value="1"/>
</dbReference>
<dbReference type="PANTHER" id="PTHR21028:SF2">
    <property type="entry name" value="CYTH DOMAIN-CONTAINING PROTEIN"/>
    <property type="match status" value="1"/>
</dbReference>
<dbReference type="Proteomes" id="UP000752013">
    <property type="component" value="Unassembled WGS sequence"/>
</dbReference>
<dbReference type="RefSeq" id="WP_167703542.1">
    <property type="nucleotide sequence ID" value="NZ_CP118168.1"/>
</dbReference>
<dbReference type="PANTHER" id="PTHR21028">
    <property type="entry name" value="SI:CH211-156B7.4"/>
    <property type="match status" value="1"/>
</dbReference>
<dbReference type="Gene3D" id="2.40.320.10">
    <property type="entry name" value="Hypothetical Protein Pfu-838710-001"/>
    <property type="match status" value="1"/>
</dbReference>
<dbReference type="SMART" id="SM01118">
    <property type="entry name" value="CYTH"/>
    <property type="match status" value="1"/>
</dbReference>
<name>A0A968KVB7_9SPIO</name>
<dbReference type="EMBL" id="JAATLK010000001">
    <property type="protein sequence ID" value="NIZ47118.1"/>
    <property type="molecule type" value="Genomic_DNA"/>
</dbReference>
<comment type="caution">
    <text evidence="2">The sequence shown here is derived from an EMBL/GenBank/DDBJ whole genome shotgun (WGS) entry which is preliminary data.</text>
</comment>
<accession>A0A968KVB7</accession>
<keyword evidence="3" id="KW-1185">Reference proteome</keyword>
<dbReference type="PROSITE" id="PS51707">
    <property type="entry name" value="CYTH"/>
    <property type="match status" value="1"/>
</dbReference>
<sequence length="178" mass="20613">MAYEVEIKAHITAEEYTQLKRKLSGTMDDKGFDEKHDVYFKRLEDQDERIRLRSCDSKGAVLTYKERHTYDGVEMNKEIELVVDNMESAKKMLEAIGFVISFKKTKMVHLFSDGQVQYELAEVAGLGLFLEIEKIIENEEDIQLVNQAKHEVKEILLSLGVSAERIEEKSYKKLLGYV</sequence>
<dbReference type="InterPro" id="IPR033469">
    <property type="entry name" value="CYTH-like_dom_sf"/>
</dbReference>
<protein>
    <submittedName>
        <fullName evidence="2">Class IV adenylate cyclase</fullName>
    </submittedName>
</protein>
<feature type="domain" description="CYTH" evidence="1">
    <location>
        <begin position="2"/>
        <end position="177"/>
    </location>
</feature>
<proteinExistence type="predicted"/>
<dbReference type="SUPFAM" id="SSF55154">
    <property type="entry name" value="CYTH-like phosphatases"/>
    <property type="match status" value="1"/>
</dbReference>
<gene>
    <name evidence="2" type="primary">cyaB</name>
    <name evidence="2" type="ORF">HCT46_04210</name>
</gene>
<reference evidence="2" key="1">
    <citation type="submission" date="2020-03" db="EMBL/GenBank/DDBJ databases">
        <title>Spirochaetal bacteria isolated from arthropods constitute a novel genus Entomospira genus novum within the order Spirochaetales.</title>
        <authorList>
            <person name="Grana-Miraglia L."/>
            <person name="Sikutova S."/>
            <person name="Fingerle V."/>
            <person name="Sing A."/>
            <person name="Castillo-Ramirez S."/>
            <person name="Margos G."/>
            <person name="Rudolf I."/>
        </authorList>
    </citation>
    <scope>NUCLEOTIDE SEQUENCE</scope>
    <source>
        <strain evidence="2">BR208</strain>
    </source>
</reference>
<organism evidence="2 3">
    <name type="scientific">Entomospira nematocerorum</name>
    <dbReference type="NCBI Taxonomy" id="2719987"/>
    <lineage>
        <taxon>Bacteria</taxon>
        <taxon>Pseudomonadati</taxon>
        <taxon>Spirochaetota</taxon>
        <taxon>Spirochaetia</taxon>
        <taxon>Spirochaetales</taxon>
        <taxon>Spirochaetaceae</taxon>
        <taxon>Entomospira</taxon>
    </lineage>
</organism>
<dbReference type="InterPro" id="IPR008173">
    <property type="entry name" value="Adenylyl_cyclase_CyaB"/>
</dbReference>
<dbReference type="InterPro" id="IPR023577">
    <property type="entry name" value="CYTH_domain"/>
</dbReference>
<evidence type="ECO:0000313" key="3">
    <source>
        <dbReference type="Proteomes" id="UP000752013"/>
    </source>
</evidence>
<evidence type="ECO:0000313" key="2">
    <source>
        <dbReference type="EMBL" id="NIZ47118.1"/>
    </source>
</evidence>
<evidence type="ECO:0000259" key="1">
    <source>
        <dbReference type="PROSITE" id="PS51707"/>
    </source>
</evidence>